<accession>A0ABS8VLK0</accession>
<dbReference type="Proteomes" id="UP000823775">
    <property type="component" value="Unassembled WGS sequence"/>
</dbReference>
<evidence type="ECO:0000313" key="2">
    <source>
        <dbReference type="Proteomes" id="UP000823775"/>
    </source>
</evidence>
<comment type="caution">
    <text evidence="1">The sequence shown here is derived from an EMBL/GenBank/DDBJ whole genome shotgun (WGS) entry which is preliminary data.</text>
</comment>
<sequence>MSSFSSSIRTGGYIHFMNDPGPISAWAGCNRALFHERGFIMRDVAEVGTGVLCTSEAP</sequence>
<organism evidence="1 2">
    <name type="scientific">Datura stramonium</name>
    <name type="common">Jimsonweed</name>
    <name type="synonym">Common thornapple</name>
    <dbReference type="NCBI Taxonomy" id="4076"/>
    <lineage>
        <taxon>Eukaryota</taxon>
        <taxon>Viridiplantae</taxon>
        <taxon>Streptophyta</taxon>
        <taxon>Embryophyta</taxon>
        <taxon>Tracheophyta</taxon>
        <taxon>Spermatophyta</taxon>
        <taxon>Magnoliopsida</taxon>
        <taxon>eudicotyledons</taxon>
        <taxon>Gunneridae</taxon>
        <taxon>Pentapetalae</taxon>
        <taxon>asterids</taxon>
        <taxon>lamiids</taxon>
        <taxon>Solanales</taxon>
        <taxon>Solanaceae</taxon>
        <taxon>Solanoideae</taxon>
        <taxon>Datureae</taxon>
        <taxon>Datura</taxon>
    </lineage>
</organism>
<keyword evidence="2" id="KW-1185">Reference proteome</keyword>
<reference evidence="1 2" key="1">
    <citation type="journal article" date="2021" name="BMC Genomics">
        <title>Datura genome reveals duplications of psychoactive alkaloid biosynthetic genes and high mutation rate following tissue culture.</title>
        <authorList>
            <person name="Rajewski A."/>
            <person name="Carter-House D."/>
            <person name="Stajich J."/>
            <person name="Litt A."/>
        </authorList>
    </citation>
    <scope>NUCLEOTIDE SEQUENCE [LARGE SCALE GENOMIC DNA]</scope>
    <source>
        <strain evidence="1">AR-01</strain>
    </source>
</reference>
<dbReference type="EMBL" id="JACEIK010004917">
    <property type="protein sequence ID" value="MCD9646785.1"/>
    <property type="molecule type" value="Genomic_DNA"/>
</dbReference>
<gene>
    <name evidence="1" type="ORF">HAX54_036942</name>
</gene>
<name>A0ABS8VLK0_DATST</name>
<feature type="non-terminal residue" evidence="1">
    <location>
        <position position="58"/>
    </location>
</feature>
<evidence type="ECO:0000313" key="1">
    <source>
        <dbReference type="EMBL" id="MCD9646785.1"/>
    </source>
</evidence>
<proteinExistence type="predicted"/>
<protein>
    <submittedName>
        <fullName evidence="1">Uncharacterized protein</fullName>
    </submittedName>
</protein>